<reference evidence="2 3" key="1">
    <citation type="journal article" date="2019" name="Int. J. Syst. Evol. Microbiol.">
        <title>Streptomyces cyaneochromogenes sp. nov., a blue pigment-producing actinomycete from manganese-contaminated soil.</title>
        <authorList>
            <person name="Tang X."/>
            <person name="Zhao J."/>
            <person name="Li K."/>
            <person name="Chen Z."/>
            <person name="Sun Y."/>
            <person name="Gao J."/>
        </authorList>
    </citation>
    <scope>NUCLEOTIDE SEQUENCE [LARGE SCALE GENOMIC DNA]</scope>
    <source>
        <strain evidence="2 3">MK-45</strain>
    </source>
</reference>
<gene>
    <name evidence="2" type="ORF">EJ357_29365</name>
</gene>
<name>A0A3S9MD13_9ACTN</name>
<sequence>MSWANNGPAGPAQGQPYGPSQPPGPPRSVESAPTEKAKADQVRYGPVEVSADGTDSGSYLELDTPKPVVMSSTNGADIIFSGSLAPNLFVPDSVSDLAPWHDPEAVPTAVDGLESDGKTQGHGLGDA</sequence>
<organism evidence="2 3">
    <name type="scientific">Streptomyces cyaneochromogenes</name>
    <dbReference type="NCBI Taxonomy" id="2496836"/>
    <lineage>
        <taxon>Bacteria</taxon>
        <taxon>Bacillati</taxon>
        <taxon>Actinomycetota</taxon>
        <taxon>Actinomycetes</taxon>
        <taxon>Kitasatosporales</taxon>
        <taxon>Streptomycetaceae</taxon>
        <taxon>Streptomyces</taxon>
    </lineage>
</organism>
<dbReference type="Proteomes" id="UP000280298">
    <property type="component" value="Chromosome"/>
</dbReference>
<accession>A0A3S9MD13</accession>
<evidence type="ECO:0000313" key="2">
    <source>
        <dbReference type="EMBL" id="AZQ37048.1"/>
    </source>
</evidence>
<dbReference type="KEGG" id="scya:EJ357_29365"/>
<keyword evidence="3" id="KW-1185">Reference proteome</keyword>
<dbReference type="RefSeq" id="WP_126394565.1">
    <property type="nucleotide sequence ID" value="NZ_CP034539.1"/>
</dbReference>
<proteinExistence type="predicted"/>
<dbReference type="OrthoDB" id="4245194at2"/>
<feature type="region of interest" description="Disordered" evidence="1">
    <location>
        <begin position="1"/>
        <end position="60"/>
    </location>
</feature>
<feature type="compositionally biased region" description="Low complexity" evidence="1">
    <location>
        <begin position="7"/>
        <end position="18"/>
    </location>
</feature>
<protein>
    <submittedName>
        <fullName evidence="2">Uncharacterized protein</fullName>
    </submittedName>
</protein>
<dbReference type="AlphaFoldDB" id="A0A3S9MD13"/>
<evidence type="ECO:0000256" key="1">
    <source>
        <dbReference type="SAM" id="MobiDB-lite"/>
    </source>
</evidence>
<feature type="region of interest" description="Disordered" evidence="1">
    <location>
        <begin position="100"/>
        <end position="127"/>
    </location>
</feature>
<evidence type="ECO:0000313" key="3">
    <source>
        <dbReference type="Proteomes" id="UP000280298"/>
    </source>
</evidence>
<dbReference type="EMBL" id="CP034539">
    <property type="protein sequence ID" value="AZQ37048.1"/>
    <property type="molecule type" value="Genomic_DNA"/>
</dbReference>